<gene>
    <name evidence="4" type="ORF">CUN60_09455</name>
</gene>
<dbReference type="Pfam" id="PF02719">
    <property type="entry name" value="Polysacc_synt_2"/>
    <property type="match status" value="1"/>
</dbReference>
<dbReference type="Pfam" id="PF13727">
    <property type="entry name" value="CoA_binding_3"/>
    <property type="match status" value="1"/>
</dbReference>
<organism evidence="4 5">
    <name type="scientific">Aquella oligotrophica</name>
    <dbReference type="NCBI Taxonomy" id="2067065"/>
    <lineage>
        <taxon>Bacteria</taxon>
        <taxon>Pseudomonadati</taxon>
        <taxon>Pseudomonadota</taxon>
        <taxon>Betaproteobacteria</taxon>
        <taxon>Neisseriales</taxon>
        <taxon>Neisseriaceae</taxon>
        <taxon>Aquella</taxon>
    </lineage>
</organism>
<dbReference type="InterPro" id="IPR003869">
    <property type="entry name" value="Polysac_CapD-like"/>
</dbReference>
<dbReference type="PANTHER" id="PTHR43318:SF1">
    <property type="entry name" value="POLYSACCHARIDE BIOSYNTHESIS PROTEIN EPSC-RELATED"/>
    <property type="match status" value="1"/>
</dbReference>
<dbReference type="KEGG" id="nba:CUN60_09455"/>
<dbReference type="AlphaFoldDB" id="A0A2I7N9P2"/>
<name>A0A2I7N9P2_9NEIS</name>
<dbReference type="CDD" id="cd05237">
    <property type="entry name" value="UDP_invert_4-6DH_SDR_e"/>
    <property type="match status" value="1"/>
</dbReference>
<dbReference type="InterPro" id="IPR029063">
    <property type="entry name" value="SAM-dependent_MTases_sf"/>
</dbReference>
<feature type="transmembrane region" description="Helical" evidence="2">
    <location>
        <begin position="100"/>
        <end position="117"/>
    </location>
</feature>
<keyword evidence="2" id="KW-1133">Transmembrane helix</keyword>
<dbReference type="SUPFAM" id="SSF51735">
    <property type="entry name" value="NAD(P)-binding Rossmann-fold domains"/>
    <property type="match status" value="1"/>
</dbReference>
<feature type="domain" description="Polysaccharide biosynthesis protein CapD-like" evidence="3">
    <location>
        <begin position="270"/>
        <end position="559"/>
    </location>
</feature>
<proteinExistence type="inferred from homology"/>
<protein>
    <submittedName>
        <fullName evidence="4">Polysaccharide biosynthesis protein</fullName>
    </submittedName>
</protein>
<sequence length="603" mass="66809">MLALLLLDCVLLPAALFTAVWLRLGAEWDPKITPHIWLFFCLPLWTIPLFIQLGLYRAIIKFLDDTVVYIVFIGVTVSVLVLTVFIHFSNALAFPRTAIIIYWLFALVYIGGSRFMLRGILRKIGYNAEARPVAIYGAGSAGVQLATSLTHGNEYAPLLFIDDDESKWYKTIRGLKVYPPNELILVTKLYHIEEVLLAIPSAPLSRRREIINQLEENSIYVKTLPGLASIISGEVKFSDIKDVDIEDLLGRLPVPPNNELLTKNIVGKSVLVTGAGGSIGSELSRQIAALNPERLVILDSSEFALYNIEQELRNRFAYVNLVVILGSVTNEKLVSAVLNRYKVNTIYHAAAYKHVPMVEANPLAGLENNGLGTYVVAEAALNAGVDNMVLISTDKAVRPTNVMGASKRLAELILQAFAEKSGHTVFNMVRFGNVLGSSGSVVPLFKRQIRSGGPITVTHPDIIRYFMTIPEAVQLVIQAGNMAIGGEVFVLDMGDPVKIVDLARKMIYLSGLTLKDAENRSGDIEIKFTGLRPGEKLYEELLIGNNPDKTQHERIMKANEKFIAMELLKPKLLLMSDFIRFNEIHAALDLLKELVIEYTPGIE</sequence>
<evidence type="ECO:0000259" key="3">
    <source>
        <dbReference type="Pfam" id="PF02719"/>
    </source>
</evidence>
<dbReference type="InterPro" id="IPR036291">
    <property type="entry name" value="NAD(P)-bd_dom_sf"/>
</dbReference>
<dbReference type="InterPro" id="IPR051203">
    <property type="entry name" value="Polysaccharide_Synthase-Rel"/>
</dbReference>
<dbReference type="EMBL" id="CP024847">
    <property type="protein sequence ID" value="AUR53184.1"/>
    <property type="molecule type" value="Genomic_DNA"/>
</dbReference>
<evidence type="ECO:0000256" key="2">
    <source>
        <dbReference type="SAM" id="Phobius"/>
    </source>
</evidence>
<dbReference type="OrthoDB" id="9803111at2"/>
<evidence type="ECO:0000256" key="1">
    <source>
        <dbReference type="ARBA" id="ARBA00007430"/>
    </source>
</evidence>
<feature type="transmembrane region" description="Helical" evidence="2">
    <location>
        <begin position="67"/>
        <end position="88"/>
    </location>
</feature>
<keyword evidence="2" id="KW-0812">Transmembrane</keyword>
<dbReference type="SUPFAM" id="SSF53335">
    <property type="entry name" value="S-adenosyl-L-methionine-dependent methyltransferases"/>
    <property type="match status" value="1"/>
</dbReference>
<dbReference type="Gene3D" id="3.40.50.720">
    <property type="entry name" value="NAD(P)-binding Rossmann-like Domain"/>
    <property type="match status" value="2"/>
</dbReference>
<comment type="similarity">
    <text evidence="1">Belongs to the polysaccharide synthase family.</text>
</comment>
<evidence type="ECO:0000313" key="4">
    <source>
        <dbReference type="EMBL" id="AUR53184.1"/>
    </source>
</evidence>
<dbReference type="Proteomes" id="UP000236655">
    <property type="component" value="Chromosome"/>
</dbReference>
<reference evidence="5" key="1">
    <citation type="submission" date="2017-11" db="EMBL/GenBank/DDBJ databases">
        <authorList>
            <person name="Chan K.G."/>
            <person name="Lee L.S."/>
        </authorList>
    </citation>
    <scope>NUCLEOTIDE SEQUENCE [LARGE SCALE GENOMIC DNA]</scope>
    <source>
        <strain evidence="5">DSM 100970</strain>
    </source>
</reference>
<accession>A0A2I7N9P2</accession>
<dbReference type="PANTHER" id="PTHR43318">
    <property type="entry name" value="UDP-N-ACETYLGLUCOSAMINE 4,6-DEHYDRATASE"/>
    <property type="match status" value="1"/>
</dbReference>
<feature type="transmembrane region" description="Helical" evidence="2">
    <location>
        <begin position="35"/>
        <end position="55"/>
    </location>
</feature>
<keyword evidence="5" id="KW-1185">Reference proteome</keyword>
<keyword evidence="2" id="KW-0472">Membrane</keyword>
<evidence type="ECO:0000313" key="5">
    <source>
        <dbReference type="Proteomes" id="UP000236655"/>
    </source>
</evidence>